<dbReference type="GO" id="GO:0009190">
    <property type="term" value="P:cyclic nucleotide biosynthetic process"/>
    <property type="evidence" value="ECO:0007669"/>
    <property type="project" value="InterPro"/>
</dbReference>
<feature type="transmembrane region" description="Helical" evidence="3">
    <location>
        <begin position="21"/>
        <end position="42"/>
    </location>
</feature>
<dbReference type="InterPro" id="IPR050697">
    <property type="entry name" value="Adenylyl/Guanylyl_Cyclase_3/4"/>
</dbReference>
<dbReference type="Gene3D" id="3.30.70.1230">
    <property type="entry name" value="Nucleotide cyclase"/>
    <property type="match status" value="1"/>
</dbReference>
<dbReference type="Pfam" id="PF00211">
    <property type="entry name" value="Guanylate_cyc"/>
    <property type="match status" value="1"/>
</dbReference>
<dbReference type="GO" id="GO:0004016">
    <property type="term" value="F:adenylate cyclase activity"/>
    <property type="evidence" value="ECO:0007669"/>
    <property type="project" value="UniProtKB-ARBA"/>
</dbReference>
<organism evidence="5 6">
    <name type="scientific">Pseudocalidococcus azoricus BACA0444</name>
    <dbReference type="NCBI Taxonomy" id="2918990"/>
    <lineage>
        <taxon>Bacteria</taxon>
        <taxon>Bacillati</taxon>
        <taxon>Cyanobacteriota</taxon>
        <taxon>Cyanophyceae</taxon>
        <taxon>Acaryochloridales</taxon>
        <taxon>Thermosynechococcaceae</taxon>
        <taxon>Pseudocalidococcus</taxon>
        <taxon>Pseudocalidococcus azoricus</taxon>
    </lineage>
</organism>
<evidence type="ECO:0000256" key="2">
    <source>
        <dbReference type="SAM" id="MobiDB-lite"/>
    </source>
</evidence>
<evidence type="ECO:0000259" key="4">
    <source>
        <dbReference type="PROSITE" id="PS50125"/>
    </source>
</evidence>
<evidence type="ECO:0000313" key="5">
    <source>
        <dbReference type="EMBL" id="MDS3862339.1"/>
    </source>
</evidence>
<evidence type="ECO:0000256" key="3">
    <source>
        <dbReference type="SAM" id="Phobius"/>
    </source>
</evidence>
<gene>
    <name evidence="5" type="ORF">RIF25_16185</name>
</gene>
<protein>
    <submittedName>
        <fullName evidence="5">Adenylate/guanylate cyclase domain-containing protein</fullName>
    </submittedName>
</protein>
<reference evidence="6" key="1">
    <citation type="submission" date="2023-07" db="EMBL/GenBank/DDBJ databases">
        <authorList>
            <person name="Luz R."/>
            <person name="Cordeiro R."/>
            <person name="Fonseca A."/>
            <person name="Goncalves V."/>
        </authorList>
    </citation>
    <scope>NUCLEOTIDE SEQUENCE [LARGE SCALE GENOMIC DNA]</scope>
    <source>
        <strain evidence="6">BACA0444</strain>
    </source>
</reference>
<dbReference type="InterPro" id="IPR029787">
    <property type="entry name" value="Nucleotide_cyclase"/>
</dbReference>
<dbReference type="InterPro" id="IPR007890">
    <property type="entry name" value="CHASE2"/>
</dbReference>
<accession>A0AAE4FTZ5</accession>
<dbReference type="CDD" id="cd07302">
    <property type="entry name" value="CHD"/>
    <property type="match status" value="1"/>
</dbReference>
<feature type="domain" description="Guanylate cyclase" evidence="4">
    <location>
        <begin position="455"/>
        <end position="593"/>
    </location>
</feature>
<dbReference type="InterPro" id="IPR001054">
    <property type="entry name" value="A/G_cyclase"/>
</dbReference>
<dbReference type="AlphaFoldDB" id="A0AAE4FTZ5"/>
<feature type="transmembrane region" description="Helical" evidence="3">
    <location>
        <begin position="330"/>
        <end position="353"/>
    </location>
</feature>
<dbReference type="SUPFAM" id="SSF55073">
    <property type="entry name" value="Nucleotide cyclase"/>
    <property type="match status" value="1"/>
</dbReference>
<feature type="region of interest" description="Disordered" evidence="2">
    <location>
        <begin position="643"/>
        <end position="664"/>
    </location>
</feature>
<dbReference type="SMART" id="SM00044">
    <property type="entry name" value="CYCc"/>
    <property type="match status" value="1"/>
</dbReference>
<dbReference type="PANTHER" id="PTHR43081">
    <property type="entry name" value="ADENYLATE CYCLASE, TERMINAL-DIFFERENTIATION SPECIFIC-RELATED"/>
    <property type="match status" value="1"/>
</dbReference>
<comment type="caution">
    <text evidence="5">The sequence shown here is derived from an EMBL/GenBank/DDBJ whole genome shotgun (WGS) entry which is preliminary data.</text>
</comment>
<dbReference type="Pfam" id="PF05226">
    <property type="entry name" value="CHASE2"/>
    <property type="match status" value="1"/>
</dbReference>
<dbReference type="EMBL" id="JAVMIP010000027">
    <property type="protein sequence ID" value="MDS3862339.1"/>
    <property type="molecule type" value="Genomic_DNA"/>
</dbReference>
<sequence>MTWRLKLSHVTQRLSPADWGQLLSGLVVLLATVISTGLIVGVRGLSGLESLELAAYDRLIQLRPEPMPDPRIIVVGITEADIQSTKTWPLPDQAYAELLRKLLAAQPRAIGLDIYRDLPLPPGHAQLNQLFQASDRIFAVTKIGDETHPTINAPSGLSPQQVGFNDVIVDAGGIVRRNILFMEGESGTLFSFSLRLALRYLQDEQIRPQANPNNPQEMQLGATIFQPLQPNSGAYVQADTQGYQVMLNYRGNNRAITWVSLGDVLAGRVNPSLIQNRVVLIGTLAESGKDFFYTPFSSGLQDDQRMPGVIVHAQMVSQFLDAGAGKPATFWYWSWPVELVWIALWAGLGSLLAWGFRQPWLIGFGAVLSLGSLFGIAYGLFLHLGWIPLVPPALAFAISGASVITYTAQQAQQQRQMVMRLLGQSTSPEIAATLWLRRNELLQDGRLPGQKLVATLLFTDLKGFSTISETMAPEDLLPWLNDYLEKVADIVQAHQGVINKFTGDGIMAVFGVPIPRTDAAEIAQDAQNAVDCALALGESLGELNQAWSRQGLPQVGMRIGIFTGPIVAGSLGSKTRLEYGVIGDSVNTASRLESVDKHRHPTPCRILIAAETLAYVPDRYQVEAWGALELKGKEHKIQVYLVQGHRQPQPRPGRSLDAKKSPAT</sequence>
<comment type="similarity">
    <text evidence="1">Belongs to the adenylyl cyclase class-3 family.</text>
</comment>
<keyword evidence="3" id="KW-1133">Transmembrane helix</keyword>
<keyword evidence="6" id="KW-1185">Reference proteome</keyword>
<name>A0AAE4FTZ5_9CYAN</name>
<dbReference type="PANTHER" id="PTHR43081:SF1">
    <property type="entry name" value="ADENYLATE CYCLASE, TERMINAL-DIFFERENTIATION SPECIFIC"/>
    <property type="match status" value="1"/>
</dbReference>
<proteinExistence type="inferred from homology"/>
<dbReference type="GO" id="GO:0035556">
    <property type="term" value="P:intracellular signal transduction"/>
    <property type="evidence" value="ECO:0007669"/>
    <property type="project" value="InterPro"/>
</dbReference>
<keyword evidence="3" id="KW-0812">Transmembrane</keyword>
<feature type="transmembrane region" description="Helical" evidence="3">
    <location>
        <begin position="360"/>
        <end position="380"/>
    </location>
</feature>
<evidence type="ECO:0000313" key="6">
    <source>
        <dbReference type="Proteomes" id="UP001268256"/>
    </source>
</evidence>
<keyword evidence="3" id="KW-0472">Membrane</keyword>
<evidence type="ECO:0000256" key="1">
    <source>
        <dbReference type="ARBA" id="ARBA00005381"/>
    </source>
</evidence>
<feature type="transmembrane region" description="Helical" evidence="3">
    <location>
        <begin position="386"/>
        <end position="408"/>
    </location>
</feature>
<dbReference type="SMART" id="SM01080">
    <property type="entry name" value="CHASE2"/>
    <property type="match status" value="1"/>
</dbReference>
<dbReference type="Proteomes" id="UP001268256">
    <property type="component" value="Unassembled WGS sequence"/>
</dbReference>
<feature type="compositionally biased region" description="Basic and acidic residues" evidence="2">
    <location>
        <begin position="654"/>
        <end position="664"/>
    </location>
</feature>
<dbReference type="PROSITE" id="PS50125">
    <property type="entry name" value="GUANYLATE_CYCLASE_2"/>
    <property type="match status" value="1"/>
</dbReference>